<comment type="caution">
    <text evidence="7">The sequence shown here is derived from an EMBL/GenBank/DDBJ whole genome shotgun (WGS) entry which is preliminary data.</text>
</comment>
<comment type="function">
    <text evidence="4">Catalyzes the reduction of fatty acyl-CoA to fatty alcohols.</text>
</comment>
<evidence type="ECO:0000313" key="7">
    <source>
        <dbReference type="EMBL" id="KAG9510782.1"/>
    </source>
</evidence>
<dbReference type="Pfam" id="PF03015">
    <property type="entry name" value="Sterile"/>
    <property type="match status" value="1"/>
</dbReference>
<evidence type="ECO:0000259" key="5">
    <source>
        <dbReference type="Pfam" id="PF03015"/>
    </source>
</evidence>
<keyword evidence="3 4" id="KW-0443">Lipid metabolism</keyword>
<evidence type="ECO:0000313" key="8">
    <source>
        <dbReference type="Proteomes" id="UP000825002"/>
    </source>
</evidence>
<keyword evidence="8" id="KW-1185">Reference proteome</keyword>
<dbReference type="SUPFAM" id="SSF51735">
    <property type="entry name" value="NAD(P)-binding Rossmann-fold domains"/>
    <property type="match status" value="1"/>
</dbReference>
<dbReference type="PANTHER" id="PTHR11011:SF116">
    <property type="entry name" value="FATTY ACYL-COA REDUCTASE CG5065-RELATED"/>
    <property type="match status" value="1"/>
</dbReference>
<keyword evidence="4" id="KW-0472">Membrane</keyword>
<protein>
    <recommendedName>
        <fullName evidence="4">Fatty acyl-CoA reductase</fullName>
        <ecNumber evidence="4">1.2.1.84</ecNumber>
    </recommendedName>
</protein>
<feature type="non-terminal residue" evidence="7">
    <location>
        <position position="1"/>
    </location>
</feature>
<dbReference type="EMBL" id="JAIFTH010000076">
    <property type="protein sequence ID" value="KAG9510782.1"/>
    <property type="molecule type" value="Genomic_DNA"/>
</dbReference>
<evidence type="ECO:0000256" key="2">
    <source>
        <dbReference type="ARBA" id="ARBA00022516"/>
    </source>
</evidence>
<evidence type="ECO:0000256" key="4">
    <source>
        <dbReference type="RuleBase" id="RU363097"/>
    </source>
</evidence>
<feature type="domain" description="Thioester reductase (TE)" evidence="6">
    <location>
        <begin position="10"/>
        <end position="280"/>
    </location>
</feature>
<dbReference type="InterPro" id="IPR033640">
    <property type="entry name" value="FAR_C"/>
</dbReference>
<dbReference type="InterPro" id="IPR036291">
    <property type="entry name" value="NAD(P)-bd_dom_sf"/>
</dbReference>
<feature type="transmembrane region" description="Helical" evidence="4">
    <location>
        <begin position="500"/>
        <end position="524"/>
    </location>
</feature>
<comment type="catalytic activity">
    <reaction evidence="4">
        <text>a long-chain fatty acyl-CoA + 2 NADPH + 2 H(+) = a long-chain primary fatty alcohol + 2 NADP(+) + CoA</text>
        <dbReference type="Rhea" id="RHEA:52716"/>
        <dbReference type="ChEBI" id="CHEBI:15378"/>
        <dbReference type="ChEBI" id="CHEBI:57287"/>
        <dbReference type="ChEBI" id="CHEBI:57783"/>
        <dbReference type="ChEBI" id="CHEBI:58349"/>
        <dbReference type="ChEBI" id="CHEBI:77396"/>
        <dbReference type="ChEBI" id="CHEBI:83139"/>
        <dbReference type="EC" id="1.2.1.84"/>
    </reaction>
</comment>
<keyword evidence="4" id="KW-0521">NADP</keyword>
<dbReference type="PANTHER" id="PTHR11011">
    <property type="entry name" value="MALE STERILITY PROTEIN 2-RELATED"/>
    <property type="match status" value="1"/>
</dbReference>
<dbReference type="CDD" id="cd05236">
    <property type="entry name" value="FAR-N_SDR_e"/>
    <property type="match status" value="1"/>
</dbReference>
<reference evidence="7 8" key="1">
    <citation type="submission" date="2020-10" db="EMBL/GenBank/DDBJ databases">
        <authorList>
            <person name="Klimov P.B."/>
            <person name="Dyachkov S.M."/>
            <person name="Chetverikov P.E."/>
        </authorList>
    </citation>
    <scope>NUCLEOTIDE SEQUENCE [LARGE SCALE GENOMIC DNA]</scope>
    <source>
        <strain evidence="7">BMOC 18-1129-001#AD2665</strain>
        <tissue evidence="7">Entire mites</tissue>
    </source>
</reference>
<dbReference type="EC" id="1.2.1.84" evidence="4"/>
<dbReference type="InterPro" id="IPR026055">
    <property type="entry name" value="FAR"/>
</dbReference>
<organism evidence="7 8">
    <name type="scientific">Fragariocoptes setiger</name>
    <dbReference type="NCBI Taxonomy" id="1670756"/>
    <lineage>
        <taxon>Eukaryota</taxon>
        <taxon>Metazoa</taxon>
        <taxon>Ecdysozoa</taxon>
        <taxon>Arthropoda</taxon>
        <taxon>Chelicerata</taxon>
        <taxon>Arachnida</taxon>
        <taxon>Acari</taxon>
        <taxon>Acariformes</taxon>
        <taxon>Trombidiformes</taxon>
        <taxon>Prostigmata</taxon>
        <taxon>Eupodina</taxon>
        <taxon>Eriophyoidea</taxon>
        <taxon>Phytoptidae</taxon>
        <taxon>Fragariocoptes</taxon>
    </lineage>
</organism>
<evidence type="ECO:0000256" key="1">
    <source>
        <dbReference type="ARBA" id="ARBA00005928"/>
    </source>
</evidence>
<accession>A0ABQ7SBM5</accession>
<keyword evidence="4" id="KW-1133">Transmembrane helix</keyword>
<comment type="similarity">
    <text evidence="1 4">Belongs to the fatty acyl-CoA reductase family.</text>
</comment>
<gene>
    <name evidence="7" type="primary">far1</name>
    <name evidence="7" type="ORF">GZH46_00661</name>
</gene>
<dbReference type="InterPro" id="IPR013120">
    <property type="entry name" value="FAR_NAD-bd"/>
</dbReference>
<evidence type="ECO:0000259" key="6">
    <source>
        <dbReference type="Pfam" id="PF07993"/>
    </source>
</evidence>
<dbReference type="CDD" id="cd09071">
    <property type="entry name" value="FAR_C"/>
    <property type="match status" value="1"/>
</dbReference>
<keyword evidence="2 4" id="KW-0444">Lipid biosynthesis</keyword>
<keyword evidence="4" id="KW-0560">Oxidoreductase</keyword>
<evidence type="ECO:0000256" key="3">
    <source>
        <dbReference type="ARBA" id="ARBA00023098"/>
    </source>
</evidence>
<name>A0ABQ7SBM5_9ACAR</name>
<dbReference type="Gene3D" id="3.40.50.720">
    <property type="entry name" value="NAD(P)-binding Rossmann-like Domain"/>
    <property type="match status" value="1"/>
</dbReference>
<feature type="domain" description="Fatty acyl-CoA reductase C-terminal" evidence="5">
    <location>
        <begin position="395"/>
        <end position="486"/>
    </location>
</feature>
<proteinExistence type="inferred from homology"/>
<sequence length="539" mass="61435">DFLRGRSIFITGATGFLGKVLIEKLLASCSDINNVYILLRTKGTVQASKRLTELLESRVFDRIRHREPKLLQKVRAIRGDVTFDELAISNEDLNTLKNDVSVIIHSAATIRFDEPLKRAIRLNVTATKRVLELAYKLPYLCSFVHVSTAYCNNIKTDIQEIVYQEPLSAARLIELSEVMSDDMLESLSGHLFRDRPSSYHYTKAMAENLVREHCNKLPIAIVRPSIITASFKDPFPGWVDNYNGPSGYLVVAGKGILRTMLVDGNKICDMIPVDIVANTIIASAWFVANTFNHLPIHTTTNDKDAANSHRDQILKKYQQLQNNDGQTYSWADPDQMQPFVVNCTSGQLNPITWNEVRDLSHPYLVKYPSVEMFRYPGPIFVSNKLAHKILVAIEHDLPTYAIDLLFKVLGHHPMLGPIYQKVHRTSKALEHFTTNEWIYRNSNFVLLNRELSSEDKKLYPLDVKSINWASYMEDYVLGVRKYLLREDPGTIKSAKFKLDLLYYATQMAKLTAISTSAFCFYYVLKASPVRRLLNAKPHS</sequence>
<keyword evidence="4" id="KW-0812">Transmembrane</keyword>
<dbReference type="Proteomes" id="UP000825002">
    <property type="component" value="Unassembled WGS sequence"/>
</dbReference>
<dbReference type="Pfam" id="PF07993">
    <property type="entry name" value="NAD_binding_4"/>
    <property type="match status" value="1"/>
</dbReference>